<dbReference type="OrthoDB" id="10315716at2759"/>
<feature type="compositionally biased region" description="Polar residues" evidence="1">
    <location>
        <begin position="11"/>
        <end position="20"/>
    </location>
</feature>
<dbReference type="InParanoid" id="A0A316VZ90"/>
<dbReference type="AlphaFoldDB" id="A0A316VZ90"/>
<feature type="region of interest" description="Disordered" evidence="1">
    <location>
        <begin position="1"/>
        <end position="20"/>
    </location>
</feature>
<gene>
    <name evidence="2" type="ORF">IE81DRAFT_348262</name>
</gene>
<evidence type="ECO:0000313" key="3">
    <source>
        <dbReference type="Proteomes" id="UP000245783"/>
    </source>
</evidence>
<dbReference type="EMBL" id="KZ819391">
    <property type="protein sequence ID" value="PWN41581.1"/>
    <property type="molecule type" value="Genomic_DNA"/>
</dbReference>
<protein>
    <submittedName>
        <fullName evidence="2">Uncharacterized protein</fullName>
    </submittedName>
</protein>
<proteinExistence type="predicted"/>
<evidence type="ECO:0000256" key="1">
    <source>
        <dbReference type="SAM" id="MobiDB-lite"/>
    </source>
</evidence>
<name>A0A316VZ90_9BASI</name>
<dbReference type="Proteomes" id="UP000245783">
    <property type="component" value="Unassembled WGS sequence"/>
</dbReference>
<evidence type="ECO:0000313" key="2">
    <source>
        <dbReference type="EMBL" id="PWN41581.1"/>
    </source>
</evidence>
<reference evidence="2 3" key="1">
    <citation type="journal article" date="2018" name="Mol. Biol. Evol.">
        <title>Broad Genomic Sampling Reveals a Smut Pathogenic Ancestry of the Fungal Clade Ustilaginomycotina.</title>
        <authorList>
            <person name="Kijpornyongpan T."/>
            <person name="Mondo S.J."/>
            <person name="Barry K."/>
            <person name="Sandor L."/>
            <person name="Lee J."/>
            <person name="Lipzen A."/>
            <person name="Pangilinan J."/>
            <person name="LaButti K."/>
            <person name="Hainaut M."/>
            <person name="Henrissat B."/>
            <person name="Grigoriev I.V."/>
            <person name="Spatafora J.W."/>
            <person name="Aime M.C."/>
        </authorList>
    </citation>
    <scope>NUCLEOTIDE SEQUENCE [LARGE SCALE GENOMIC DNA]</scope>
    <source>
        <strain evidence="2 3">MCA 4658</strain>
    </source>
</reference>
<organism evidence="2 3">
    <name type="scientific">Ceraceosorus guamensis</name>
    <dbReference type="NCBI Taxonomy" id="1522189"/>
    <lineage>
        <taxon>Eukaryota</taxon>
        <taxon>Fungi</taxon>
        <taxon>Dikarya</taxon>
        <taxon>Basidiomycota</taxon>
        <taxon>Ustilaginomycotina</taxon>
        <taxon>Exobasidiomycetes</taxon>
        <taxon>Ceraceosorales</taxon>
        <taxon>Ceraceosoraceae</taxon>
        <taxon>Ceraceosorus</taxon>
    </lineage>
</organism>
<dbReference type="GeneID" id="37038109"/>
<sequence>MWFSHTPPSAHISNRQGQQTLHAPRRIVKTTTTTTCYEVIGGSSELPPLPTRNAPERRVTPAILPTELRSHIYGLYIDALQRSRHANVTANLWSLSLVERAALTLVVRALLHCPVLGGANQVRAFARCISRHPHTKQQARISTKRLLVRGLRARARTHLYDAGDVASALSRDSAFALLVALPMLLQLESLAIAFPPRLLCPANKTHKDDSRFDSVRARLQELVCEGSTFGRDPLGTLFCPRSTTSDHKQASHWPALTHLQLHGPRLHLSQEALHNIALLPKLEQLCLSIPPGPGYRARMPDFLQPLMASASLRRLLVISHNLERYVGHRSRVEPMLRHLFRPAHLVDDARALTITLVTVDMPKQHEDMNTSLIASWLFARAEAGVHWHFGRSTRLPPGVERDSSFATIGAQLARACEEVDAAWGAKTCVEEWTVEGQRSQDVSEMGAQPLLRADIAPDLAALLLQDEDMGNEWSSDSETSY</sequence>
<keyword evidence="3" id="KW-1185">Reference proteome</keyword>
<accession>A0A316VZ90</accession>
<dbReference type="RefSeq" id="XP_025368741.1">
    <property type="nucleotide sequence ID" value="XM_025516239.1"/>
</dbReference>